<dbReference type="EC" id="3.2.1.14" evidence="3"/>
<accession>G3ALM2</accession>
<dbReference type="InParanoid" id="G3ALM2"/>
<dbReference type="Gene3D" id="3.10.50.10">
    <property type="match status" value="1"/>
</dbReference>
<dbReference type="GO" id="GO:0030435">
    <property type="term" value="P:sporulation resulting in formation of a cellular spore"/>
    <property type="evidence" value="ECO:0007669"/>
    <property type="project" value="EnsemblFungi"/>
</dbReference>
<dbReference type="PROSITE" id="PS51910">
    <property type="entry name" value="GH18_2"/>
    <property type="match status" value="1"/>
</dbReference>
<evidence type="ECO:0000313" key="14">
    <source>
        <dbReference type="Proteomes" id="UP000000709"/>
    </source>
</evidence>
<name>G3ALM2_SPAPN</name>
<dbReference type="RefSeq" id="XP_007374779.1">
    <property type="nucleotide sequence ID" value="XM_007374717.1"/>
</dbReference>
<dbReference type="GO" id="GO:0008061">
    <property type="term" value="F:chitin binding"/>
    <property type="evidence" value="ECO:0007669"/>
    <property type="project" value="InterPro"/>
</dbReference>
<evidence type="ECO:0000313" key="13">
    <source>
        <dbReference type="EMBL" id="EGW33264.1"/>
    </source>
</evidence>
<keyword evidence="6" id="KW-0146">Chitin degradation</keyword>
<dbReference type="GO" id="GO:0006032">
    <property type="term" value="P:chitin catabolic process"/>
    <property type="evidence" value="ECO:0007669"/>
    <property type="project" value="UniProtKB-KW"/>
</dbReference>
<evidence type="ECO:0000256" key="3">
    <source>
        <dbReference type="ARBA" id="ARBA00012729"/>
    </source>
</evidence>
<dbReference type="FunCoup" id="G3ALM2">
    <property type="interactions" value="589"/>
</dbReference>
<keyword evidence="7" id="KW-0119">Carbohydrate metabolism</keyword>
<keyword evidence="8 10" id="KW-0326">Glycosidase</keyword>
<dbReference type="eggNOG" id="KOG2806">
    <property type="taxonomic scope" value="Eukaryota"/>
</dbReference>
<keyword evidence="9" id="KW-0624">Polysaccharide degradation</keyword>
<protein>
    <recommendedName>
        <fullName evidence="3">chitinase</fullName>
        <ecNumber evidence="3">3.2.1.14</ecNumber>
    </recommendedName>
</protein>
<evidence type="ECO:0000256" key="1">
    <source>
        <dbReference type="ARBA" id="ARBA00000822"/>
    </source>
</evidence>
<dbReference type="GO" id="GO:0000272">
    <property type="term" value="P:polysaccharide catabolic process"/>
    <property type="evidence" value="ECO:0007669"/>
    <property type="project" value="UniProtKB-KW"/>
</dbReference>
<dbReference type="AlphaFoldDB" id="G3ALM2"/>
<dbReference type="GO" id="GO:0005576">
    <property type="term" value="C:extracellular region"/>
    <property type="evidence" value="ECO:0007669"/>
    <property type="project" value="UniProtKB-SubCell"/>
</dbReference>
<dbReference type="Proteomes" id="UP000000709">
    <property type="component" value="Unassembled WGS sequence"/>
</dbReference>
<evidence type="ECO:0000256" key="10">
    <source>
        <dbReference type="RuleBase" id="RU000489"/>
    </source>
</evidence>
<proteinExistence type="inferred from homology"/>
<dbReference type="Gene3D" id="3.20.20.80">
    <property type="entry name" value="Glycosidases"/>
    <property type="match status" value="1"/>
</dbReference>
<dbReference type="InterPro" id="IPR001579">
    <property type="entry name" value="Glyco_hydro_18_chit_AS"/>
</dbReference>
<evidence type="ECO:0000256" key="7">
    <source>
        <dbReference type="ARBA" id="ARBA00023277"/>
    </source>
</evidence>
<sequence length="392" mass="44439">MLFHNHQQPLKAPNGYKTEVYFSNWSVYQRSHFAIDIPIKYYTHIFYAFILVDQQTGRLKFSDEWCDLQMPLKSATGAPVVGNLQQLFSMKLANRHLKVIMSIGGWGTCHLFEAVMSDKQKLANFIDSAVEFVHEYGFDGVDIDWEYPKNDKDARNYVELLRGLRSKLPNQFSLSIAAPAGAENVMVLRIKEMDQYLSFWNLMCYDFAGEGWSKRTGFHSNLFGNNGDNELNADNVVEHYKRMGVDSSKLILGMPMYGRVFHGVAKPEIGHSFSSSVRKGPDVIDTEIVDYKRIPLDTEVFDPRKVSACNYTGSSQQFIVYDNAQSARIKAGYTRSKQLGGGMWWDSCGDSPDPAKSLVINYVDQLGGIDVLDKSDNVVSYPTSKYLKDLLK</sequence>
<dbReference type="CDD" id="cd06548">
    <property type="entry name" value="GH18_chitinase"/>
    <property type="match status" value="1"/>
</dbReference>
<dbReference type="GO" id="GO:0035885">
    <property type="term" value="F:exochitinase activity"/>
    <property type="evidence" value="ECO:0007669"/>
    <property type="project" value="EnsemblFungi"/>
</dbReference>
<dbReference type="Pfam" id="PF00704">
    <property type="entry name" value="Glyco_hydro_18"/>
    <property type="match status" value="1"/>
</dbReference>
<dbReference type="InterPro" id="IPR017853">
    <property type="entry name" value="GH"/>
</dbReference>
<dbReference type="InterPro" id="IPR050314">
    <property type="entry name" value="Glycosyl_Hydrlase_18"/>
</dbReference>
<dbReference type="PANTHER" id="PTHR11177:SF317">
    <property type="entry name" value="CHITINASE 12-RELATED"/>
    <property type="match status" value="1"/>
</dbReference>
<dbReference type="OMA" id="WMGNFTA"/>
<dbReference type="PROSITE" id="PS01095">
    <property type="entry name" value="GH18_1"/>
    <property type="match status" value="1"/>
</dbReference>
<dbReference type="KEGG" id="spaa:SPAPADRAFT_60603"/>
<evidence type="ECO:0000256" key="4">
    <source>
        <dbReference type="ARBA" id="ARBA00022525"/>
    </source>
</evidence>
<dbReference type="OrthoDB" id="76388at2759"/>
<evidence type="ECO:0000256" key="9">
    <source>
        <dbReference type="ARBA" id="ARBA00023326"/>
    </source>
</evidence>
<keyword evidence="4" id="KW-0964">Secreted</keyword>
<evidence type="ECO:0000256" key="5">
    <source>
        <dbReference type="ARBA" id="ARBA00022801"/>
    </source>
</evidence>
<dbReference type="EMBL" id="GL996501">
    <property type="protein sequence ID" value="EGW33264.1"/>
    <property type="molecule type" value="Genomic_DNA"/>
</dbReference>
<dbReference type="SMART" id="SM00636">
    <property type="entry name" value="Glyco_18"/>
    <property type="match status" value="1"/>
</dbReference>
<feature type="domain" description="GH18" evidence="12">
    <location>
        <begin position="16"/>
        <end position="366"/>
    </location>
</feature>
<dbReference type="PANTHER" id="PTHR11177">
    <property type="entry name" value="CHITINASE"/>
    <property type="match status" value="1"/>
</dbReference>
<dbReference type="InterPro" id="IPR029070">
    <property type="entry name" value="Chitinase_insertion_sf"/>
</dbReference>
<comment type="subcellular location">
    <subcellularLocation>
        <location evidence="2">Secreted</location>
    </subcellularLocation>
</comment>
<gene>
    <name evidence="13" type="ORF">SPAPADRAFT_60603</name>
</gene>
<reference evidence="13 14" key="1">
    <citation type="journal article" date="2011" name="Proc. Natl. Acad. Sci. U.S.A.">
        <title>Comparative genomics of xylose-fermenting fungi for enhanced biofuel production.</title>
        <authorList>
            <person name="Wohlbach D.J."/>
            <person name="Kuo A."/>
            <person name="Sato T.K."/>
            <person name="Potts K.M."/>
            <person name="Salamov A.A."/>
            <person name="LaButti K.M."/>
            <person name="Sun H."/>
            <person name="Clum A."/>
            <person name="Pangilinan J.L."/>
            <person name="Lindquist E.A."/>
            <person name="Lucas S."/>
            <person name="Lapidus A."/>
            <person name="Jin M."/>
            <person name="Gunawan C."/>
            <person name="Balan V."/>
            <person name="Dale B.E."/>
            <person name="Jeffries T.W."/>
            <person name="Zinkel R."/>
            <person name="Barry K.W."/>
            <person name="Grigoriev I.V."/>
            <person name="Gasch A.P."/>
        </authorList>
    </citation>
    <scope>NUCLEOTIDE SEQUENCE [LARGE SCALE GENOMIC DNA]</scope>
    <source>
        <strain evidence="14">NRRL Y-27907 / 11-Y1</strain>
    </source>
</reference>
<comment type="catalytic activity">
    <reaction evidence="1">
        <text>Random endo-hydrolysis of N-acetyl-beta-D-glucosaminide (1-&gt;4)-beta-linkages in chitin and chitodextrins.</text>
        <dbReference type="EC" id="3.2.1.14"/>
    </reaction>
</comment>
<dbReference type="GeneID" id="18873486"/>
<dbReference type="InterPro" id="IPR011583">
    <property type="entry name" value="Chitinase_II/V-like_cat"/>
</dbReference>
<evidence type="ECO:0000259" key="12">
    <source>
        <dbReference type="PROSITE" id="PS51910"/>
    </source>
</evidence>
<dbReference type="SUPFAM" id="SSF51445">
    <property type="entry name" value="(Trans)glycosidases"/>
    <property type="match status" value="1"/>
</dbReference>
<keyword evidence="14" id="KW-1185">Reference proteome</keyword>
<evidence type="ECO:0000256" key="8">
    <source>
        <dbReference type="ARBA" id="ARBA00023295"/>
    </source>
</evidence>
<dbReference type="STRING" id="619300.G3ALM2"/>
<dbReference type="GO" id="GO:0008843">
    <property type="term" value="F:endochitinase activity"/>
    <property type="evidence" value="ECO:0007669"/>
    <property type="project" value="UniProtKB-EC"/>
</dbReference>
<dbReference type="HOGENOM" id="CLU_002833_1_0_1"/>
<evidence type="ECO:0000256" key="2">
    <source>
        <dbReference type="ARBA" id="ARBA00004613"/>
    </source>
</evidence>
<dbReference type="FunFam" id="3.20.20.80:FF:000075">
    <property type="entry name" value="Sporulation-specific chitinase"/>
    <property type="match status" value="1"/>
</dbReference>
<comment type="similarity">
    <text evidence="11">Belongs to the glycosyl hydrolase 18 family.</text>
</comment>
<keyword evidence="5 10" id="KW-0378">Hydrolase</keyword>
<evidence type="ECO:0000256" key="6">
    <source>
        <dbReference type="ARBA" id="ARBA00023024"/>
    </source>
</evidence>
<evidence type="ECO:0000256" key="11">
    <source>
        <dbReference type="RuleBase" id="RU004453"/>
    </source>
</evidence>
<organism evidence="14">
    <name type="scientific">Spathaspora passalidarum (strain NRRL Y-27907 / 11-Y1)</name>
    <dbReference type="NCBI Taxonomy" id="619300"/>
    <lineage>
        <taxon>Eukaryota</taxon>
        <taxon>Fungi</taxon>
        <taxon>Dikarya</taxon>
        <taxon>Ascomycota</taxon>
        <taxon>Saccharomycotina</taxon>
        <taxon>Pichiomycetes</taxon>
        <taxon>Debaryomycetaceae</taxon>
        <taxon>Spathaspora</taxon>
    </lineage>
</organism>
<dbReference type="InterPro" id="IPR001223">
    <property type="entry name" value="Glyco_hydro18_cat"/>
</dbReference>